<sequence length="396" mass="46633">MKNWYLKFSSQPHQPFFSSGMIFFIIFLTLLLGSFSSVFSLDSSLLTYHAYSMIFIVFVQFFMGFLYVVFPRFLVQAEIKKELYMKHFFLYFFSSLGFLLSLLFANNFIFIFTLFLILAQILSFRILYLIYENSKVANKYDTKWILISFLFGLISHIIYYFSLFGFSNSYFLEKIAINGGFYLFLFGLIFSISQRMIPFFTQVKVQTYKINKSAKIMEIFFILMILKVVFLTLNLTIFSLIINIAFFIFIIFELYKWKLPLFNVSAIMWVLYISLYWIPIGFFISILQNSFELLNINFVFEKASLHTFALGYFSTILLGFGTRVVLGHSGQTPHANKFTTIIFIVVQIIVLLRIFTSFSLNLHFNYIFWVNLTTAILLISLVIWSLKYIKILLKGK</sequence>
<dbReference type="Pfam" id="PF05940">
    <property type="entry name" value="NnrS"/>
    <property type="match status" value="1"/>
</dbReference>
<dbReference type="AlphaFoldDB" id="A0AAX2AG01"/>
<feature type="transmembrane region" description="Helical" evidence="1">
    <location>
        <begin position="267"/>
        <end position="287"/>
    </location>
</feature>
<evidence type="ECO:0000313" key="2">
    <source>
        <dbReference type="EMBL" id="RXK15312.1"/>
    </source>
</evidence>
<dbReference type="InterPro" id="IPR010266">
    <property type="entry name" value="NnrS"/>
</dbReference>
<name>A0AAX2AG01_9BACT</name>
<dbReference type="RefSeq" id="WP_114841124.1">
    <property type="nucleotide sequence ID" value="NZ_CP031219.1"/>
</dbReference>
<organism evidence="2 3">
    <name type="scientific">Malaciobacter mytili LMG 24559</name>
    <dbReference type="NCBI Taxonomy" id="1032238"/>
    <lineage>
        <taxon>Bacteria</taxon>
        <taxon>Pseudomonadati</taxon>
        <taxon>Campylobacterota</taxon>
        <taxon>Epsilonproteobacteria</taxon>
        <taxon>Campylobacterales</taxon>
        <taxon>Arcobacteraceae</taxon>
        <taxon>Malaciobacter</taxon>
    </lineage>
</organism>
<protein>
    <submittedName>
        <fullName evidence="2">Beta-carotene 15,15'-monooxygenase</fullName>
    </submittedName>
</protein>
<feature type="transmembrane region" description="Helical" evidence="1">
    <location>
        <begin position="110"/>
        <end position="131"/>
    </location>
</feature>
<keyword evidence="1" id="KW-0812">Transmembrane</keyword>
<feature type="transmembrane region" description="Helical" evidence="1">
    <location>
        <begin position="338"/>
        <end position="360"/>
    </location>
</feature>
<proteinExistence type="predicted"/>
<keyword evidence="1" id="KW-1133">Transmembrane helix</keyword>
<feature type="transmembrane region" description="Helical" evidence="1">
    <location>
        <begin position="21"/>
        <end position="41"/>
    </location>
</feature>
<feature type="transmembrane region" description="Helical" evidence="1">
    <location>
        <begin position="87"/>
        <end position="104"/>
    </location>
</feature>
<gene>
    <name evidence="2" type="ORF">CP985_09120</name>
</gene>
<comment type="caution">
    <text evidence="2">The sequence shown here is derived from an EMBL/GenBank/DDBJ whole genome shotgun (WGS) entry which is preliminary data.</text>
</comment>
<evidence type="ECO:0000313" key="3">
    <source>
        <dbReference type="Proteomes" id="UP000290092"/>
    </source>
</evidence>
<feature type="transmembrane region" description="Helical" evidence="1">
    <location>
        <begin position="143"/>
        <end position="163"/>
    </location>
</feature>
<evidence type="ECO:0000256" key="1">
    <source>
        <dbReference type="SAM" id="Phobius"/>
    </source>
</evidence>
<feature type="transmembrane region" description="Helical" evidence="1">
    <location>
        <begin position="175"/>
        <end position="193"/>
    </location>
</feature>
<dbReference type="Proteomes" id="UP000290092">
    <property type="component" value="Unassembled WGS sequence"/>
</dbReference>
<dbReference type="EMBL" id="NXID01000031">
    <property type="protein sequence ID" value="RXK15312.1"/>
    <property type="molecule type" value="Genomic_DNA"/>
</dbReference>
<reference evidence="2 3" key="1">
    <citation type="submission" date="2017-09" db="EMBL/GenBank/DDBJ databases">
        <title>Genomics of the genus Arcobacter.</title>
        <authorList>
            <person name="Perez-Cataluna A."/>
            <person name="Figueras M.J."/>
            <person name="Salas-Masso N."/>
        </authorList>
    </citation>
    <scope>NUCLEOTIDE SEQUENCE [LARGE SCALE GENOMIC DNA]</scope>
    <source>
        <strain evidence="2 3">CECT 7386</strain>
    </source>
</reference>
<dbReference type="KEGG" id="amyt:AMYT_0652"/>
<feature type="transmembrane region" description="Helical" evidence="1">
    <location>
        <begin position="366"/>
        <end position="386"/>
    </location>
</feature>
<keyword evidence="3" id="KW-1185">Reference proteome</keyword>
<feature type="transmembrane region" description="Helical" evidence="1">
    <location>
        <begin position="307"/>
        <end position="326"/>
    </location>
</feature>
<feature type="transmembrane region" description="Helical" evidence="1">
    <location>
        <begin position="53"/>
        <end position="75"/>
    </location>
</feature>
<feature type="transmembrane region" description="Helical" evidence="1">
    <location>
        <begin position="214"/>
        <end position="231"/>
    </location>
</feature>
<accession>A0AAX2AG01</accession>
<keyword evidence="1" id="KW-0472">Membrane</keyword>